<evidence type="ECO:0000313" key="1">
    <source>
        <dbReference type="EMBL" id="KAK2101271.1"/>
    </source>
</evidence>
<organism evidence="1 2">
    <name type="scientific">Saguinus oedipus</name>
    <name type="common">Cotton-top tamarin</name>
    <name type="synonym">Oedipomidas oedipus</name>
    <dbReference type="NCBI Taxonomy" id="9490"/>
    <lineage>
        <taxon>Eukaryota</taxon>
        <taxon>Metazoa</taxon>
        <taxon>Chordata</taxon>
        <taxon>Craniata</taxon>
        <taxon>Vertebrata</taxon>
        <taxon>Euteleostomi</taxon>
        <taxon>Mammalia</taxon>
        <taxon>Eutheria</taxon>
        <taxon>Euarchontoglires</taxon>
        <taxon>Primates</taxon>
        <taxon>Haplorrhini</taxon>
        <taxon>Platyrrhini</taxon>
        <taxon>Cebidae</taxon>
        <taxon>Callitrichinae</taxon>
        <taxon>Saguinus</taxon>
    </lineage>
</organism>
<accession>A0ABQ9UWP9</accession>
<evidence type="ECO:0000313" key="2">
    <source>
        <dbReference type="Proteomes" id="UP001266305"/>
    </source>
</evidence>
<protein>
    <submittedName>
        <fullName evidence="1">Uncharacterized protein</fullName>
    </submittedName>
</protein>
<comment type="caution">
    <text evidence="1">The sequence shown here is derived from an EMBL/GenBank/DDBJ whole genome shotgun (WGS) entry which is preliminary data.</text>
</comment>
<dbReference type="EMBL" id="JASSZA010000009">
    <property type="protein sequence ID" value="KAK2101271.1"/>
    <property type="molecule type" value="Genomic_DNA"/>
</dbReference>
<name>A0ABQ9UWP9_SAGOE</name>
<dbReference type="Proteomes" id="UP001266305">
    <property type="component" value="Unassembled WGS sequence"/>
</dbReference>
<gene>
    <name evidence="1" type="ORF">P7K49_018937</name>
</gene>
<proteinExistence type="predicted"/>
<keyword evidence="2" id="KW-1185">Reference proteome</keyword>
<sequence length="94" mass="9723">MMGTKAFGPSKKEEVKSVRVVLAIGGGSGVLELATTTPGACEPVGQKPYVQENVREGSPAEEAVVGKACFAELAIGTSMGVFRLMALEVPVVEE</sequence>
<reference evidence="1 2" key="1">
    <citation type="submission" date="2023-05" db="EMBL/GenBank/DDBJ databases">
        <title>B98-5 Cell Line De Novo Hybrid Assembly: An Optical Mapping Approach.</title>
        <authorList>
            <person name="Kananen K."/>
            <person name="Auerbach J.A."/>
            <person name="Kautto E."/>
            <person name="Blachly J.S."/>
        </authorList>
    </citation>
    <scope>NUCLEOTIDE SEQUENCE [LARGE SCALE GENOMIC DNA]</scope>
    <source>
        <strain evidence="1">B95-8</strain>
        <tissue evidence="1">Cell line</tissue>
    </source>
</reference>